<dbReference type="GO" id="GO:0005737">
    <property type="term" value="C:cytoplasm"/>
    <property type="evidence" value="ECO:0007669"/>
    <property type="project" value="UniProtKB-SubCell"/>
</dbReference>
<dbReference type="InterPro" id="IPR002701">
    <property type="entry name" value="CM_II_prokaryot"/>
</dbReference>
<keyword evidence="13" id="KW-0413">Isomerase</keyword>
<feature type="domain" description="ACT" evidence="22">
    <location>
        <begin position="280"/>
        <end position="357"/>
    </location>
</feature>
<protein>
    <recommendedName>
        <fullName evidence="8">Bifunctional chorismate mutase/prephenate dehydratase</fullName>
        <ecNumber evidence="7">4.2.1.51</ecNumber>
        <ecNumber evidence="6">5.4.99.5</ecNumber>
    </recommendedName>
    <alternativeName>
        <fullName evidence="17">Chorismate mutase-prephenate dehydratase</fullName>
    </alternativeName>
    <alternativeName>
        <fullName evidence="16">p-protein</fullName>
    </alternativeName>
</protein>
<evidence type="ECO:0000256" key="8">
    <source>
        <dbReference type="ARBA" id="ARBA00014401"/>
    </source>
</evidence>
<dbReference type="UniPathway" id="UPA00121">
    <property type="reaction ID" value="UER00345"/>
</dbReference>
<dbReference type="FunFam" id="3.30.70.260:FF:000012">
    <property type="entry name" value="Prephenate dehydratase"/>
    <property type="match status" value="1"/>
</dbReference>
<dbReference type="PROSITE" id="PS00857">
    <property type="entry name" value="PREPHENATE_DEHYDR_1"/>
    <property type="match status" value="1"/>
</dbReference>
<name>A0A7Z1AF34_9GAMM</name>
<comment type="catalytic activity">
    <reaction evidence="18">
        <text>prephenate + H(+) = 3-phenylpyruvate + CO2 + H2O</text>
        <dbReference type="Rhea" id="RHEA:21648"/>
        <dbReference type="ChEBI" id="CHEBI:15377"/>
        <dbReference type="ChEBI" id="CHEBI:15378"/>
        <dbReference type="ChEBI" id="CHEBI:16526"/>
        <dbReference type="ChEBI" id="CHEBI:18005"/>
        <dbReference type="ChEBI" id="CHEBI:29934"/>
        <dbReference type="EC" id="4.2.1.51"/>
    </reaction>
</comment>
<dbReference type="GO" id="GO:0004106">
    <property type="term" value="F:chorismate mutase activity"/>
    <property type="evidence" value="ECO:0007669"/>
    <property type="project" value="UniProtKB-EC"/>
</dbReference>
<evidence type="ECO:0000256" key="6">
    <source>
        <dbReference type="ARBA" id="ARBA00012404"/>
    </source>
</evidence>
<dbReference type="Pfam" id="PF00800">
    <property type="entry name" value="PDT"/>
    <property type="match status" value="1"/>
</dbReference>
<dbReference type="FunFam" id="3.40.190.10:FF:000029">
    <property type="entry name" value="Chorismate mutase/Prephenate dehydratase"/>
    <property type="match status" value="1"/>
</dbReference>
<dbReference type="SUPFAM" id="SSF53850">
    <property type="entry name" value="Periplasmic binding protein-like II"/>
    <property type="match status" value="1"/>
</dbReference>
<dbReference type="Gene3D" id="3.30.70.260">
    <property type="match status" value="1"/>
</dbReference>
<evidence type="ECO:0000256" key="16">
    <source>
        <dbReference type="ARBA" id="ARBA00031175"/>
    </source>
</evidence>
<comment type="caution">
    <text evidence="23">The sequence shown here is derived from an EMBL/GenBank/DDBJ whole genome shotgun (WGS) entry which is preliminary data.</text>
</comment>
<feature type="site" description="Essential for prephenate dehydratase activity" evidence="19">
    <location>
        <position position="261"/>
    </location>
</feature>
<evidence type="ECO:0000313" key="24">
    <source>
        <dbReference type="Proteomes" id="UP000094769"/>
    </source>
</evidence>
<comment type="subcellular location">
    <subcellularLocation>
        <location evidence="3">Cytoplasm</location>
    </subcellularLocation>
</comment>
<evidence type="ECO:0000256" key="11">
    <source>
        <dbReference type="ARBA" id="ARBA00023141"/>
    </source>
</evidence>
<evidence type="ECO:0000259" key="20">
    <source>
        <dbReference type="PROSITE" id="PS51168"/>
    </source>
</evidence>
<dbReference type="InterPro" id="IPR045865">
    <property type="entry name" value="ACT-like_dom_sf"/>
</dbReference>
<dbReference type="RefSeq" id="WP_069126040.1">
    <property type="nucleotide sequence ID" value="NZ_MARB01000015.1"/>
</dbReference>
<feature type="domain" description="Prephenate dehydratase" evidence="21">
    <location>
        <begin position="93"/>
        <end position="268"/>
    </location>
</feature>
<dbReference type="Pfam" id="PF01817">
    <property type="entry name" value="CM_2"/>
    <property type="match status" value="1"/>
</dbReference>
<dbReference type="AlphaFoldDB" id="A0A7Z1AF34"/>
<sequence>MNDDAKLSAIRQRIDEIDLQLQQLISERAEAAQGVARIKLDEDPQTAFYRPEREAEILRRIKDRNRGPLQDAEMARLFREIMSACLALEQTLNVAFLGPDGTYTQEAVLKHFGHAVHTTAMGSIPDTFREVEAGACQYGVVPVENSTEGVITHTLDTFVNSPLRICGEVSLPINHQLLSRGNQAGQIKVVYSHAQSLAQCRGWLDQHLPHVERVAVGSNAEAARLATEIANAAAIAGEAAGEIYQLSVVASNIEDEPGNTTRFLVIGKQDSPPSGEDKTSIMFSTHNKAGGLHSMLTPFAEHGISMTRIESRPSRRGRWDYLFFIDVEGHRSDDNLAAALHEIEQAATQFKVLGSYPKAVI</sequence>
<evidence type="ECO:0000256" key="13">
    <source>
        <dbReference type="ARBA" id="ARBA00023235"/>
    </source>
</evidence>
<dbReference type="PROSITE" id="PS51168">
    <property type="entry name" value="CHORISMATE_MUT_2"/>
    <property type="match status" value="1"/>
</dbReference>
<dbReference type="InterPro" id="IPR001086">
    <property type="entry name" value="Preph_deHydtase"/>
</dbReference>
<accession>A0A7Z1AF34</accession>
<dbReference type="Pfam" id="PF01842">
    <property type="entry name" value="ACT"/>
    <property type="match status" value="1"/>
</dbReference>
<evidence type="ECO:0000256" key="17">
    <source>
        <dbReference type="ARBA" id="ARBA00031520"/>
    </source>
</evidence>
<evidence type="ECO:0000256" key="18">
    <source>
        <dbReference type="ARBA" id="ARBA00047848"/>
    </source>
</evidence>
<dbReference type="Gene3D" id="3.40.190.10">
    <property type="entry name" value="Periplasmic binding protein-like II"/>
    <property type="match status" value="2"/>
</dbReference>
<dbReference type="SUPFAM" id="SSF48600">
    <property type="entry name" value="Chorismate mutase II"/>
    <property type="match status" value="1"/>
</dbReference>
<keyword evidence="9" id="KW-0963">Cytoplasm</keyword>
<reference evidence="23 24" key="1">
    <citation type="submission" date="2016-06" db="EMBL/GenBank/DDBJ databases">
        <title>Genome sequence of endosymbiont of Candidatus Endolucinida thiodiazotropha.</title>
        <authorList>
            <person name="Poehlein A."/>
            <person name="Koenig S."/>
            <person name="Heiden S.E."/>
            <person name="Thuermer A."/>
            <person name="Voget S."/>
            <person name="Daniel R."/>
            <person name="Markert S."/>
            <person name="Gros O."/>
            <person name="Schweder T."/>
        </authorList>
    </citation>
    <scope>NUCLEOTIDE SEQUENCE [LARGE SCALE GENOMIC DNA]</scope>
    <source>
        <strain evidence="23 24">COS</strain>
    </source>
</reference>
<dbReference type="FunFam" id="3.40.190.10:FF:000034">
    <property type="entry name" value="Chorismate mutase/prephenate dehydratase"/>
    <property type="match status" value="1"/>
</dbReference>
<keyword evidence="14" id="KW-0456">Lyase</keyword>
<proteinExistence type="predicted"/>
<dbReference type="OrthoDB" id="9802281at2"/>
<dbReference type="PANTHER" id="PTHR21022">
    <property type="entry name" value="PREPHENATE DEHYDRATASE P PROTEIN"/>
    <property type="match status" value="1"/>
</dbReference>
<dbReference type="SMART" id="SM00830">
    <property type="entry name" value="CM_2"/>
    <property type="match status" value="1"/>
</dbReference>
<comment type="pathway">
    <text evidence="5">Metabolic intermediate biosynthesis; prephenate biosynthesis; prephenate from chorismate: step 1/1.</text>
</comment>
<dbReference type="InterPro" id="IPR010957">
    <property type="entry name" value="G/b/e-P-prot_chorismate_mutase"/>
</dbReference>
<dbReference type="GO" id="GO:0046417">
    <property type="term" value="P:chorismate metabolic process"/>
    <property type="evidence" value="ECO:0007669"/>
    <property type="project" value="InterPro"/>
</dbReference>
<dbReference type="CDD" id="cd13630">
    <property type="entry name" value="PBP2_PDT_1"/>
    <property type="match status" value="1"/>
</dbReference>
<evidence type="ECO:0000256" key="19">
    <source>
        <dbReference type="PIRSR" id="PIRSR001500-2"/>
    </source>
</evidence>
<dbReference type="UniPathway" id="UPA00120">
    <property type="reaction ID" value="UER00203"/>
</dbReference>
<dbReference type="NCBIfam" id="NF008865">
    <property type="entry name" value="PRK11898.1"/>
    <property type="match status" value="1"/>
</dbReference>
<dbReference type="InterPro" id="IPR036263">
    <property type="entry name" value="Chorismate_II_sf"/>
</dbReference>
<evidence type="ECO:0000259" key="21">
    <source>
        <dbReference type="PROSITE" id="PS51171"/>
    </source>
</evidence>
<evidence type="ECO:0000256" key="7">
    <source>
        <dbReference type="ARBA" id="ARBA00013147"/>
    </source>
</evidence>
<dbReference type="PROSITE" id="PS51671">
    <property type="entry name" value="ACT"/>
    <property type="match status" value="1"/>
</dbReference>
<comment type="pathway">
    <text evidence="4">Amino-acid biosynthesis; L-phenylalanine biosynthesis; phenylpyruvate from prephenate: step 1/1.</text>
</comment>
<organism evidence="23 24">
    <name type="scientific">Candidatus Thiodiazotropha endolucinida</name>
    <dbReference type="NCBI Taxonomy" id="1655433"/>
    <lineage>
        <taxon>Bacteria</taxon>
        <taxon>Pseudomonadati</taxon>
        <taxon>Pseudomonadota</taxon>
        <taxon>Gammaproteobacteria</taxon>
        <taxon>Chromatiales</taxon>
        <taxon>Sedimenticolaceae</taxon>
        <taxon>Candidatus Thiodiazotropha</taxon>
    </lineage>
</organism>
<evidence type="ECO:0000256" key="3">
    <source>
        <dbReference type="ARBA" id="ARBA00004496"/>
    </source>
</evidence>
<evidence type="ECO:0000256" key="9">
    <source>
        <dbReference type="ARBA" id="ARBA00022490"/>
    </source>
</evidence>
<evidence type="ECO:0000256" key="5">
    <source>
        <dbReference type="ARBA" id="ARBA00004817"/>
    </source>
</evidence>
<dbReference type="InterPro" id="IPR018528">
    <property type="entry name" value="Preph_deHydtase_CS"/>
</dbReference>
<evidence type="ECO:0000256" key="2">
    <source>
        <dbReference type="ARBA" id="ARBA00002364"/>
    </source>
</evidence>
<keyword evidence="24" id="KW-1185">Reference proteome</keyword>
<evidence type="ECO:0000256" key="10">
    <source>
        <dbReference type="ARBA" id="ARBA00022605"/>
    </source>
</evidence>
<keyword evidence="15" id="KW-0511">Multifunctional enzyme</keyword>
<evidence type="ECO:0000256" key="4">
    <source>
        <dbReference type="ARBA" id="ARBA00004741"/>
    </source>
</evidence>
<dbReference type="EMBL" id="MARB01000015">
    <property type="protein sequence ID" value="ODJ87043.1"/>
    <property type="molecule type" value="Genomic_DNA"/>
</dbReference>
<evidence type="ECO:0000256" key="1">
    <source>
        <dbReference type="ARBA" id="ARBA00000824"/>
    </source>
</evidence>
<evidence type="ECO:0000259" key="22">
    <source>
        <dbReference type="PROSITE" id="PS51671"/>
    </source>
</evidence>
<dbReference type="GO" id="GO:0009094">
    <property type="term" value="P:L-phenylalanine biosynthetic process"/>
    <property type="evidence" value="ECO:0007669"/>
    <property type="project" value="UniProtKB-UniPathway"/>
</dbReference>
<dbReference type="PROSITE" id="PS00858">
    <property type="entry name" value="PREPHENATE_DEHYDR_2"/>
    <property type="match status" value="1"/>
</dbReference>
<comment type="catalytic activity">
    <reaction evidence="1">
        <text>chorismate = prephenate</text>
        <dbReference type="Rhea" id="RHEA:13897"/>
        <dbReference type="ChEBI" id="CHEBI:29748"/>
        <dbReference type="ChEBI" id="CHEBI:29934"/>
        <dbReference type="EC" id="5.4.99.5"/>
    </reaction>
</comment>
<dbReference type="PROSITE" id="PS51171">
    <property type="entry name" value="PREPHENATE_DEHYDR_3"/>
    <property type="match status" value="1"/>
</dbReference>
<dbReference type="Proteomes" id="UP000094769">
    <property type="component" value="Unassembled WGS sequence"/>
</dbReference>
<evidence type="ECO:0000256" key="15">
    <source>
        <dbReference type="ARBA" id="ARBA00023268"/>
    </source>
</evidence>
<dbReference type="InterPro" id="IPR036979">
    <property type="entry name" value="CM_dom_sf"/>
</dbReference>
<dbReference type="EC" id="4.2.1.51" evidence="7"/>
<comment type="function">
    <text evidence="2">Catalyzes the Claisen rearrangement of chorismate to prephenate and the decarboxylation/dehydration of prephenate to phenylpyruvate.</text>
</comment>
<dbReference type="NCBIfam" id="TIGR01807">
    <property type="entry name" value="CM_P2"/>
    <property type="match status" value="1"/>
</dbReference>
<dbReference type="PIRSF" id="PIRSF001500">
    <property type="entry name" value="Chor_mut_pdt_Ppr"/>
    <property type="match status" value="1"/>
</dbReference>
<evidence type="ECO:0000256" key="12">
    <source>
        <dbReference type="ARBA" id="ARBA00023222"/>
    </source>
</evidence>
<evidence type="ECO:0000313" key="23">
    <source>
        <dbReference type="EMBL" id="ODJ87043.1"/>
    </source>
</evidence>
<dbReference type="SUPFAM" id="SSF55021">
    <property type="entry name" value="ACT-like"/>
    <property type="match status" value="1"/>
</dbReference>
<keyword evidence="11" id="KW-0057">Aromatic amino acid biosynthesis</keyword>
<keyword evidence="12" id="KW-0584">Phenylalanine biosynthesis</keyword>
<dbReference type="GO" id="GO:0004664">
    <property type="term" value="F:prephenate dehydratase activity"/>
    <property type="evidence" value="ECO:0007669"/>
    <property type="project" value="UniProtKB-EC"/>
</dbReference>
<dbReference type="InterPro" id="IPR002912">
    <property type="entry name" value="ACT_dom"/>
</dbReference>
<dbReference type="Gene3D" id="1.20.59.10">
    <property type="entry name" value="Chorismate mutase"/>
    <property type="match status" value="1"/>
</dbReference>
<dbReference type="PANTHER" id="PTHR21022:SF19">
    <property type="entry name" value="PREPHENATE DEHYDRATASE-RELATED"/>
    <property type="match status" value="1"/>
</dbReference>
<feature type="domain" description="Chorismate mutase" evidence="20">
    <location>
        <begin position="1"/>
        <end position="93"/>
    </location>
</feature>
<gene>
    <name evidence="23" type="primary">pheA</name>
    <name evidence="23" type="ORF">CODIS_27920</name>
</gene>
<keyword evidence="10" id="KW-0028">Amino-acid biosynthesis</keyword>
<evidence type="ECO:0000256" key="14">
    <source>
        <dbReference type="ARBA" id="ARBA00023239"/>
    </source>
</evidence>
<dbReference type="EC" id="5.4.99.5" evidence="6"/>
<dbReference type="CDD" id="cd04905">
    <property type="entry name" value="ACT_CM-PDT"/>
    <property type="match status" value="1"/>
</dbReference>
<dbReference type="InterPro" id="IPR008242">
    <property type="entry name" value="Chor_mutase/pphenate_deHydtase"/>
</dbReference>